<sequence length="107" mass="11911">MPGDKDFGKEQAKSLVEKITDGSITAEELQRAGKLGSAELDAIKVFVKWLADEAHYQLKDEGSGLEQGTQTLLDAVKKKVKQQLELKKWSTVSGIDWDKLVEEQSYS</sequence>
<dbReference type="AlphaFoldDB" id="A0A0G0T3Q1"/>
<dbReference type="Proteomes" id="UP000034301">
    <property type="component" value="Unassembled WGS sequence"/>
</dbReference>
<comment type="caution">
    <text evidence="1">The sequence shown here is derived from an EMBL/GenBank/DDBJ whole genome shotgun (WGS) entry which is preliminary data.</text>
</comment>
<name>A0A0G0T3Q1_9BACT</name>
<organism evidence="1 2">
    <name type="scientific">Candidatus Nomurabacteria bacterium GW2011_GWF2_40_12</name>
    <dbReference type="NCBI Taxonomy" id="1618776"/>
    <lineage>
        <taxon>Bacteria</taxon>
        <taxon>Candidatus Nomuraibacteriota</taxon>
    </lineage>
</organism>
<proteinExistence type="predicted"/>
<accession>A0A0G0T3Q1</accession>
<reference evidence="1 2" key="1">
    <citation type="journal article" date="2015" name="Nature">
        <title>rRNA introns, odd ribosomes, and small enigmatic genomes across a large radiation of phyla.</title>
        <authorList>
            <person name="Brown C.T."/>
            <person name="Hug L.A."/>
            <person name="Thomas B.C."/>
            <person name="Sharon I."/>
            <person name="Castelle C.J."/>
            <person name="Singh A."/>
            <person name="Wilkins M.J."/>
            <person name="Williams K.H."/>
            <person name="Banfield J.F."/>
        </authorList>
    </citation>
    <scope>NUCLEOTIDE SEQUENCE [LARGE SCALE GENOMIC DNA]</scope>
</reference>
<gene>
    <name evidence="1" type="ORF">UT78_C0021G0001</name>
</gene>
<evidence type="ECO:0000313" key="1">
    <source>
        <dbReference type="EMBL" id="KKR41730.1"/>
    </source>
</evidence>
<protein>
    <submittedName>
        <fullName evidence="1">Uncharacterized protein</fullName>
    </submittedName>
</protein>
<dbReference type="EMBL" id="LBYC01000021">
    <property type="protein sequence ID" value="KKR41730.1"/>
    <property type="molecule type" value="Genomic_DNA"/>
</dbReference>
<evidence type="ECO:0000313" key="2">
    <source>
        <dbReference type="Proteomes" id="UP000034301"/>
    </source>
</evidence>